<evidence type="ECO:0000256" key="4">
    <source>
        <dbReference type="ARBA" id="ARBA00022842"/>
    </source>
</evidence>
<evidence type="ECO:0000313" key="12">
    <source>
        <dbReference type="EMBL" id="AGQ18738.1"/>
    </source>
</evidence>
<evidence type="ECO:0000256" key="9">
    <source>
        <dbReference type="SAM" id="MobiDB-lite"/>
    </source>
</evidence>
<dbReference type="InterPro" id="IPR028612">
    <property type="entry name" value="Topoisom_1_IA"/>
</dbReference>
<feature type="site" description="Interaction with DNA" evidence="8">
    <location>
        <position position="152"/>
    </location>
</feature>
<comment type="catalytic activity">
    <reaction evidence="1 8">
        <text>ATP-independent breakage of single-stranded DNA, followed by passage and rejoining.</text>
        <dbReference type="EC" id="5.6.2.1"/>
    </reaction>
</comment>
<dbReference type="InterPro" id="IPR003602">
    <property type="entry name" value="Topo_IA_DNA-bd_dom"/>
</dbReference>
<dbReference type="GO" id="GO:0003677">
    <property type="term" value="F:DNA binding"/>
    <property type="evidence" value="ECO:0007669"/>
    <property type="project" value="UniProtKB-KW"/>
</dbReference>
<dbReference type="AlphaFoldDB" id="S5DMR7"/>
<dbReference type="InterPro" id="IPR000380">
    <property type="entry name" value="Topo_IA"/>
</dbReference>
<comment type="similarity">
    <text evidence="2 8">Belongs to the type IA topoisomerase family.</text>
</comment>
<dbReference type="InterPro" id="IPR003601">
    <property type="entry name" value="Topo_IA_2"/>
</dbReference>
<dbReference type="Pfam" id="PF01751">
    <property type="entry name" value="Toprim"/>
    <property type="match status" value="1"/>
</dbReference>
<dbReference type="PROSITE" id="PS50880">
    <property type="entry name" value="TOPRIM"/>
    <property type="match status" value="1"/>
</dbReference>
<dbReference type="PRINTS" id="PR00417">
    <property type="entry name" value="PRTPISMRASEI"/>
</dbReference>
<dbReference type="PANTHER" id="PTHR42785">
    <property type="entry name" value="DNA TOPOISOMERASE, TYPE IA, CORE"/>
    <property type="match status" value="1"/>
</dbReference>
<evidence type="ECO:0000256" key="6">
    <source>
        <dbReference type="ARBA" id="ARBA00023125"/>
    </source>
</evidence>
<sequence>MSKPLVIVESPTKVKTISKILGSDYIVRSSVGHIRDLPRSAKSIPSAFDSKSILWGAVKPDSFENIYVIPDDRKKIVNELKELASSAEEVYLATDDDREGEAIAYHLKEALEIKGEPKRIKFNEITEAAVTKAMSNPETIDVGKFKSYEARRTLDRMIGYEISPKVRDLGGAFISTGRVQGPAIRLIVEREEERIKFVKSMYFDIKANCIFNEIPFEASLKKVGGKRTASSTDFDDKGNKTSKDKKYLEKQDAVNIVEILSNSTAKISNIKESSRSGKPPKPFKTTSLQTSARSNLGFQPRKTMGVAQRLYQEGLITYMRTDSIRLSDVAIKASRDFISENFSSMHLPSKPNLYGDTKNAQAAHEAIRPSGDKFTTPEELLSTHKEDSDEYKLYKLIFNTTVASQMTDAQGITKSIEIEVEDSNYSSLILGISGTTWTFGGYRDLIKDATEKSQELPDLKENDQLSISSAEWEEKYTNPPNRYSSTSLINKLEEMGIGRPSTYVSIIESITSVFINAESNLKPRILALALINNFMKPYFNQYIDYEFSKSMEDELDKILESEDPEKSKIKFLENSYETINSHIEKYGIQDPLLLTTVNLPFESRYVVKTGRIQGKVPYPYLLRDDDFKVGLPPEITLEEIEDEYIKELESHQEKNLKKERTVAKCNLCSASIYIKLGPNGGFYIQHGEKQKGVRQEKCILKNLIGPIFEDEDPDNLSQDECIERFSLSAKNPRKVVEVGEWTYSSAVGPYGGYAMKQKNRTVFDKEELESLSKDELRELLDQEKIKNISNFLGGEILKIPKSATKNKMIEMINNHYLLDEKYIKKLSKEHLVELAKSLEIVFYRGRFRMKPEDATKDNLINKIMIEKKNKPLESPRDALTIKKEEIMSLFGDSVSV</sequence>
<dbReference type="SMART" id="SM00436">
    <property type="entry name" value="TOP1Bc"/>
    <property type="match status" value="1"/>
</dbReference>
<feature type="domain" description="Topo IA-type catalytic" evidence="11">
    <location>
        <begin position="141"/>
        <end position="580"/>
    </location>
</feature>
<dbReference type="PROSITE" id="PS00396">
    <property type="entry name" value="TOPO_IA_1"/>
    <property type="match status" value="1"/>
</dbReference>
<dbReference type="Pfam" id="PF01131">
    <property type="entry name" value="Topoisom_bac"/>
    <property type="match status" value="1"/>
</dbReference>
<dbReference type="InterPro" id="IPR013825">
    <property type="entry name" value="Topo_IA_cen_sub2"/>
</dbReference>
<comment type="subunit">
    <text evidence="8">Monomer.</text>
</comment>
<keyword evidence="3" id="KW-0479">Metal-binding</keyword>
<dbReference type="InterPro" id="IPR013826">
    <property type="entry name" value="Topo_IA_cen_sub3"/>
</dbReference>
<protein>
    <recommendedName>
        <fullName evidence="8">DNA topoisomerase 1</fullName>
        <ecNumber evidence="8">5.6.2.1</ecNumber>
    </recommendedName>
    <alternativeName>
        <fullName evidence="8">DNA topoisomerase I</fullName>
    </alternativeName>
</protein>
<proteinExistence type="inferred from homology"/>
<evidence type="ECO:0000256" key="7">
    <source>
        <dbReference type="ARBA" id="ARBA00023235"/>
    </source>
</evidence>
<dbReference type="InterPro" id="IPR006171">
    <property type="entry name" value="TOPRIM_dom"/>
</dbReference>
<dbReference type="InterPro" id="IPR034149">
    <property type="entry name" value="TOPRIM_TopoI"/>
</dbReference>
<dbReference type="Gene3D" id="2.70.20.10">
    <property type="entry name" value="Topoisomerase I, domain 3"/>
    <property type="match status" value="1"/>
</dbReference>
<dbReference type="GO" id="GO:0006265">
    <property type="term" value="P:DNA topological change"/>
    <property type="evidence" value="ECO:0007669"/>
    <property type="project" value="UniProtKB-UniRule"/>
</dbReference>
<keyword evidence="6 8" id="KW-0238">DNA-binding</keyword>
<feature type="region of interest" description="Interaction with DNA" evidence="8">
    <location>
        <begin position="175"/>
        <end position="180"/>
    </location>
</feature>
<evidence type="ECO:0000259" key="11">
    <source>
        <dbReference type="PROSITE" id="PS52039"/>
    </source>
</evidence>
<dbReference type="GO" id="GO:0003917">
    <property type="term" value="F:DNA topoisomerase type I (single strand cut, ATP-independent) activity"/>
    <property type="evidence" value="ECO:0007669"/>
    <property type="project" value="UniProtKB-UniRule"/>
</dbReference>
<dbReference type="InterPro" id="IPR013824">
    <property type="entry name" value="Topo_IA_cen_sub1"/>
</dbReference>
<dbReference type="NCBIfam" id="TIGR01051">
    <property type="entry name" value="topA_bact"/>
    <property type="match status" value="1"/>
</dbReference>
<feature type="site" description="Interaction with DNA" evidence="8">
    <location>
        <position position="320"/>
    </location>
</feature>
<organism evidence="12">
    <name type="scientific">Candidatus Actinomarina minuta</name>
    <dbReference type="NCBI Taxonomy" id="1389454"/>
    <lineage>
        <taxon>Bacteria</taxon>
        <taxon>Bacillati</taxon>
        <taxon>Actinomycetota</taxon>
        <taxon>Actinomycetes</taxon>
        <taxon>Candidatus Actinomarinidae</taxon>
        <taxon>Candidatus Actinomarinales</taxon>
        <taxon>Candidatus Actinomarineae</taxon>
        <taxon>Candidatus Actinomarinaceae</taxon>
        <taxon>Candidatus Actinomarina</taxon>
    </lineage>
</organism>
<dbReference type="InterPro" id="IPR023405">
    <property type="entry name" value="Topo_IA_core_domain"/>
</dbReference>
<keyword evidence="4" id="KW-0460">Magnesium</keyword>
<dbReference type="CDD" id="cd00186">
    <property type="entry name" value="TOP1Ac"/>
    <property type="match status" value="1"/>
</dbReference>
<dbReference type="SMART" id="SM00437">
    <property type="entry name" value="TOP1Ac"/>
    <property type="match status" value="1"/>
</dbReference>
<evidence type="ECO:0000256" key="2">
    <source>
        <dbReference type="ARBA" id="ARBA00009446"/>
    </source>
</evidence>
<dbReference type="Gene3D" id="1.10.290.10">
    <property type="entry name" value="Topoisomerase I, domain 4"/>
    <property type="match status" value="1"/>
</dbReference>
<keyword evidence="7 8" id="KW-0413">Isomerase</keyword>
<dbReference type="InterPro" id="IPR005733">
    <property type="entry name" value="TopoI_bac-type"/>
</dbReference>
<dbReference type="PANTHER" id="PTHR42785:SF1">
    <property type="entry name" value="DNA TOPOISOMERASE"/>
    <property type="match status" value="1"/>
</dbReference>
<dbReference type="InterPro" id="IPR023406">
    <property type="entry name" value="Topo_IA_AS"/>
</dbReference>
<reference evidence="12" key="1">
    <citation type="journal article" date="2013" name="Sci. Rep.">
        <title>Metagenomics uncovers a new group of low GC and ultra-small marine Actinobacteria.</title>
        <authorList>
            <person name="Ghai R."/>
            <person name="Mizuno C.M."/>
            <person name="Picazo A."/>
            <person name="Camacho A."/>
            <person name="Rodriguez-Valera F."/>
        </authorList>
    </citation>
    <scope>NUCLEOTIDE SEQUENCE</scope>
</reference>
<feature type="domain" description="Toprim" evidence="10">
    <location>
        <begin position="3"/>
        <end position="125"/>
    </location>
</feature>
<feature type="region of interest" description="Disordered" evidence="9">
    <location>
        <begin position="270"/>
        <end position="290"/>
    </location>
</feature>
<feature type="site" description="Interaction with DNA" evidence="8">
    <location>
        <position position="155"/>
    </location>
</feature>
<evidence type="ECO:0000256" key="3">
    <source>
        <dbReference type="ARBA" id="ARBA00022723"/>
    </source>
</evidence>
<feature type="site" description="Interaction with DNA" evidence="8">
    <location>
        <position position="160"/>
    </location>
</feature>
<feature type="site" description="Interaction with DNA" evidence="8">
    <location>
        <position position="151"/>
    </location>
</feature>
<dbReference type="EMBL" id="KC811111">
    <property type="protein sequence ID" value="AGQ18738.1"/>
    <property type="molecule type" value="Genomic_DNA"/>
</dbReference>
<feature type="active site" description="O-(5'-phospho-DNA)-tyrosine intermediate" evidence="8">
    <location>
        <position position="318"/>
    </location>
</feature>
<evidence type="ECO:0000256" key="5">
    <source>
        <dbReference type="ARBA" id="ARBA00023029"/>
    </source>
</evidence>
<dbReference type="Gene3D" id="1.10.460.10">
    <property type="entry name" value="Topoisomerase I, domain 2"/>
    <property type="match status" value="1"/>
</dbReference>
<feature type="site" description="Interaction with DNA" evidence="8">
    <location>
        <position position="33"/>
    </location>
</feature>
<dbReference type="PROSITE" id="PS52039">
    <property type="entry name" value="TOPO_IA_2"/>
    <property type="match status" value="1"/>
</dbReference>
<evidence type="ECO:0000256" key="1">
    <source>
        <dbReference type="ARBA" id="ARBA00000213"/>
    </source>
</evidence>
<comment type="function">
    <text evidence="8">Releases the supercoiling and torsional tension of DNA, which is introduced during the DNA replication and transcription, by transiently cleaving and rejoining one strand of the DNA duplex. Introduces a single-strand break via transesterification at a target site in duplex DNA. The scissile phosphodiester is attacked by the catalytic tyrosine of the enzyme, resulting in the formation of a DNA-(5'-phosphotyrosyl)-enzyme intermediate and the expulsion of a 3'-OH DNA strand. The free DNA strand then undergoes passage around the unbroken strand, thus removing DNA supercoils. Finally, in the religation step, the DNA 3'-OH attacks the covalent intermediate to expel the active-site tyrosine and restore the DNA phosphodiester backbone.</text>
</comment>
<dbReference type="Gene3D" id="3.40.50.140">
    <property type="match status" value="1"/>
</dbReference>
<dbReference type="HAMAP" id="MF_00952">
    <property type="entry name" value="Topoisom_1_prok"/>
    <property type="match status" value="1"/>
</dbReference>
<gene>
    <name evidence="8" type="primary">topA</name>
</gene>
<dbReference type="SUPFAM" id="SSF56712">
    <property type="entry name" value="Prokaryotic type I DNA topoisomerase"/>
    <property type="match status" value="1"/>
</dbReference>
<keyword evidence="5 8" id="KW-0799">Topoisomerase</keyword>
<evidence type="ECO:0000256" key="8">
    <source>
        <dbReference type="HAMAP-Rule" id="MF_00952"/>
    </source>
</evidence>
<dbReference type="SMART" id="SM00493">
    <property type="entry name" value="TOPRIM"/>
    <property type="match status" value="1"/>
</dbReference>
<accession>S5DMR7</accession>
<evidence type="ECO:0000259" key="10">
    <source>
        <dbReference type="PROSITE" id="PS50880"/>
    </source>
</evidence>
<name>S5DMR7_9ACTN</name>
<dbReference type="CDD" id="cd03363">
    <property type="entry name" value="TOPRIM_TopoIA_TopoI"/>
    <property type="match status" value="1"/>
</dbReference>
<dbReference type="InterPro" id="IPR013497">
    <property type="entry name" value="Topo_IA_cen"/>
</dbReference>
<comment type="caution">
    <text evidence="8">Lacks conserved residue(s) required for the propagation of feature annotation.</text>
</comment>
<dbReference type="GO" id="GO:0046872">
    <property type="term" value="F:metal ion binding"/>
    <property type="evidence" value="ECO:0007669"/>
    <property type="project" value="UniProtKB-KW"/>
</dbReference>
<dbReference type="EC" id="5.6.2.1" evidence="8"/>